<comment type="subcellular location">
    <subcellularLocation>
        <location evidence="2 10">Cytoplasm</location>
    </subcellularLocation>
</comment>
<dbReference type="PROSITE" id="PS51464">
    <property type="entry name" value="SIS"/>
    <property type="match status" value="2"/>
</dbReference>
<dbReference type="GO" id="GO:0005975">
    <property type="term" value="P:carbohydrate metabolic process"/>
    <property type="evidence" value="ECO:0007669"/>
    <property type="project" value="UniProtKB-UniRule"/>
</dbReference>
<proteinExistence type="inferred from homology"/>
<dbReference type="GO" id="GO:0006002">
    <property type="term" value="P:fructose 6-phosphate metabolic process"/>
    <property type="evidence" value="ECO:0007669"/>
    <property type="project" value="TreeGrafter"/>
</dbReference>
<keyword evidence="9" id="KW-0315">Glutamine amidotransferase</keyword>
<dbReference type="CDD" id="cd05008">
    <property type="entry name" value="SIS_GlmS_GlmD_1"/>
    <property type="match status" value="1"/>
</dbReference>
<dbReference type="InterPro" id="IPR035490">
    <property type="entry name" value="GlmS/FrlB_SIS"/>
</dbReference>
<dbReference type="PANTHER" id="PTHR10937:SF0">
    <property type="entry name" value="GLUTAMINE--FRUCTOSE-6-PHOSPHATE TRANSAMINASE (ISOMERIZING)"/>
    <property type="match status" value="1"/>
</dbReference>
<evidence type="ECO:0000256" key="3">
    <source>
        <dbReference type="ARBA" id="ARBA00012916"/>
    </source>
</evidence>
<evidence type="ECO:0000259" key="11">
    <source>
        <dbReference type="PROSITE" id="PS51278"/>
    </source>
</evidence>
<dbReference type="Pfam" id="PF13522">
    <property type="entry name" value="GATase_6"/>
    <property type="match status" value="1"/>
</dbReference>
<comment type="function">
    <text evidence="10">Catalyzes the first step in hexosamine metabolism, converting fructose-6P into glucosamine-6P using glutamine as a nitrogen source.</text>
</comment>
<dbReference type="InterPro" id="IPR029055">
    <property type="entry name" value="Ntn_hydrolases_N"/>
</dbReference>
<dbReference type="NCBIfam" id="TIGR01135">
    <property type="entry name" value="glmS"/>
    <property type="match status" value="1"/>
</dbReference>
<evidence type="ECO:0000256" key="6">
    <source>
        <dbReference type="ARBA" id="ARBA00022576"/>
    </source>
</evidence>
<feature type="active site" description="Nucleophile; for GATase activity" evidence="10">
    <location>
        <position position="2"/>
    </location>
</feature>
<dbReference type="InterPro" id="IPR047084">
    <property type="entry name" value="GFAT_N"/>
</dbReference>
<dbReference type="GO" id="GO:0005829">
    <property type="term" value="C:cytosol"/>
    <property type="evidence" value="ECO:0007669"/>
    <property type="project" value="TreeGrafter"/>
</dbReference>
<feature type="domain" description="SIS" evidence="12">
    <location>
        <begin position="286"/>
        <end position="427"/>
    </location>
</feature>
<dbReference type="InterPro" id="IPR035466">
    <property type="entry name" value="GlmS/AgaS_SIS"/>
</dbReference>
<dbReference type="GO" id="GO:0097367">
    <property type="term" value="F:carbohydrate derivative binding"/>
    <property type="evidence" value="ECO:0007669"/>
    <property type="project" value="InterPro"/>
</dbReference>
<dbReference type="Pfam" id="PF01380">
    <property type="entry name" value="SIS"/>
    <property type="match status" value="2"/>
</dbReference>
<comment type="caution">
    <text evidence="13">The sequence shown here is derived from an EMBL/GenBank/DDBJ whole genome shotgun (WGS) entry which is preliminary data.</text>
</comment>
<evidence type="ECO:0000256" key="1">
    <source>
        <dbReference type="ARBA" id="ARBA00001031"/>
    </source>
</evidence>
<sequence length="619" mass="69196">MCGIVGYVGERDIKEVILVSLERLEYRGYDSCGLAIRGEDKLEVIKVVGRLPRLKEVLGEKEIEGIIGIGHTRWATHGPVSESNAHPLTDCAEEIALVHNGIIENYRELKEELEREGHIFKSETDSEVIVHLLEKYAKEGDLLSAFQRAAKRLKGTYAILAISKKEPLLLGAKVGSPLLVGFSQKDKIIASDMLALVGIAKSFFVLEDFEIALLKKEKITFFDFTGKEIKKKPRKIDISPKAVSKGKFPHYMRKEIFEQPKVLEQNIRRRILPNGEIIFDPETRILPEEIKNLERILIFACGTSYHAGLIARDYFEMLAQIPTQVEIASELANREVVFREKDKILGIAISQSGETIDTLFALRMLRSRGIKVLSVCNVKRSSIDRESDATCYINCGPEIGVASTKAYTAQLFTLLLLSLHFAEKRDGDTARNKEIIEALKTIPEKMAMVLKLDRLIKEIAIRNYSRKDFLFLGRGINYPQALEGALKLKEISYIHATGHPAGEMKHGPISLLSPEVGVVAIVLRDALYDKMLSNLNEVKSRGAKVIAIVEEGDQKVKELADYLVYIPPMNEDSPNSLAGNLLSPLVSIIPLQLLAYHIAVLRGCDVDKPRHLAKSVVVE</sequence>
<keyword evidence="6 10" id="KW-0032">Aminotransferase</keyword>
<dbReference type="Gene3D" id="3.60.20.10">
    <property type="entry name" value="Glutamine Phosphoribosylpyrophosphate, subunit 1, domain 1"/>
    <property type="match status" value="1"/>
</dbReference>
<dbReference type="EC" id="2.6.1.16" evidence="3 10"/>
<dbReference type="CDD" id="cd05009">
    <property type="entry name" value="SIS_GlmS_GlmD_2"/>
    <property type="match status" value="1"/>
</dbReference>
<feature type="initiator methionine" description="Removed" evidence="10">
    <location>
        <position position="1"/>
    </location>
</feature>
<keyword evidence="5 10" id="KW-0963">Cytoplasm</keyword>
<dbReference type="GO" id="GO:0006047">
    <property type="term" value="P:UDP-N-acetylglucosamine metabolic process"/>
    <property type="evidence" value="ECO:0007669"/>
    <property type="project" value="TreeGrafter"/>
</dbReference>
<dbReference type="InterPro" id="IPR017932">
    <property type="entry name" value="GATase_2_dom"/>
</dbReference>
<evidence type="ECO:0000256" key="7">
    <source>
        <dbReference type="ARBA" id="ARBA00022679"/>
    </source>
</evidence>
<dbReference type="NCBIfam" id="NF001484">
    <property type="entry name" value="PRK00331.1"/>
    <property type="match status" value="1"/>
</dbReference>
<keyword evidence="7 10" id="KW-0808">Transferase</keyword>
<feature type="domain" description="SIS" evidence="12">
    <location>
        <begin position="455"/>
        <end position="609"/>
    </location>
</feature>
<reference evidence="13" key="1">
    <citation type="journal article" date="2020" name="mSystems">
        <title>Genome- and Community-Level Interaction Insights into Carbon Utilization and Element Cycling Functions of Hydrothermarchaeota in Hydrothermal Sediment.</title>
        <authorList>
            <person name="Zhou Z."/>
            <person name="Liu Y."/>
            <person name="Xu W."/>
            <person name="Pan J."/>
            <person name="Luo Z.H."/>
            <person name="Li M."/>
        </authorList>
    </citation>
    <scope>NUCLEOTIDE SEQUENCE [LARGE SCALE GENOMIC DNA]</scope>
    <source>
        <strain evidence="13">SpSt-906</strain>
    </source>
</reference>
<gene>
    <name evidence="10 13" type="primary">glmS</name>
    <name evidence="13" type="ORF">ENX07_05740</name>
</gene>
<dbReference type="PROSITE" id="PS51278">
    <property type="entry name" value="GATASE_TYPE_2"/>
    <property type="match status" value="1"/>
</dbReference>
<keyword evidence="8" id="KW-0677">Repeat</keyword>
<evidence type="ECO:0000256" key="8">
    <source>
        <dbReference type="ARBA" id="ARBA00022737"/>
    </source>
</evidence>
<feature type="domain" description="Glutamine amidotransferase type-2" evidence="11">
    <location>
        <begin position="2"/>
        <end position="217"/>
    </location>
</feature>
<organism evidence="13">
    <name type="scientific">candidate division WOR-3 bacterium</name>
    <dbReference type="NCBI Taxonomy" id="2052148"/>
    <lineage>
        <taxon>Bacteria</taxon>
        <taxon>Bacteria division WOR-3</taxon>
    </lineage>
</organism>
<evidence type="ECO:0000313" key="13">
    <source>
        <dbReference type="EMBL" id="HGE99552.1"/>
    </source>
</evidence>
<dbReference type="PANTHER" id="PTHR10937">
    <property type="entry name" value="GLUCOSAMINE--FRUCTOSE-6-PHOSPHATE AMINOTRANSFERASE, ISOMERIZING"/>
    <property type="match status" value="1"/>
</dbReference>
<comment type="catalytic activity">
    <reaction evidence="1 10">
        <text>D-fructose 6-phosphate + L-glutamine = D-glucosamine 6-phosphate + L-glutamate</text>
        <dbReference type="Rhea" id="RHEA:13237"/>
        <dbReference type="ChEBI" id="CHEBI:29985"/>
        <dbReference type="ChEBI" id="CHEBI:58359"/>
        <dbReference type="ChEBI" id="CHEBI:58725"/>
        <dbReference type="ChEBI" id="CHEBI:61527"/>
        <dbReference type="EC" id="2.6.1.16"/>
    </reaction>
</comment>
<dbReference type="InterPro" id="IPR001347">
    <property type="entry name" value="SIS_dom"/>
</dbReference>
<evidence type="ECO:0000256" key="4">
    <source>
        <dbReference type="ARBA" id="ARBA00016090"/>
    </source>
</evidence>
<dbReference type="Gene3D" id="3.40.50.10490">
    <property type="entry name" value="Glucose-6-phosphate isomerase like protein, domain 1"/>
    <property type="match status" value="2"/>
</dbReference>
<dbReference type="GO" id="GO:0004360">
    <property type="term" value="F:glutamine-fructose-6-phosphate transaminase (isomerizing) activity"/>
    <property type="evidence" value="ECO:0007669"/>
    <property type="project" value="UniProtKB-UniRule"/>
</dbReference>
<dbReference type="SUPFAM" id="SSF56235">
    <property type="entry name" value="N-terminal nucleophile aminohydrolases (Ntn hydrolases)"/>
    <property type="match status" value="1"/>
</dbReference>
<protein>
    <recommendedName>
        <fullName evidence="4 10">Glutamine--fructose-6-phosphate aminotransferase [isomerizing]</fullName>
        <ecNumber evidence="3 10">2.6.1.16</ecNumber>
    </recommendedName>
    <alternativeName>
        <fullName evidence="10">D-fructose-6-phosphate amidotransferase</fullName>
    </alternativeName>
    <alternativeName>
        <fullName evidence="10">GFAT</fullName>
    </alternativeName>
    <alternativeName>
        <fullName evidence="10">Glucosamine-6-phosphate synthase</fullName>
    </alternativeName>
    <alternativeName>
        <fullName evidence="10">Hexosephosphate aminotransferase</fullName>
    </alternativeName>
    <alternativeName>
        <fullName evidence="10">L-glutamine--D-fructose-6-phosphate amidotransferase</fullName>
    </alternativeName>
</protein>
<dbReference type="EMBL" id="DTMQ01000039">
    <property type="protein sequence ID" value="HGE99552.1"/>
    <property type="molecule type" value="Genomic_DNA"/>
</dbReference>
<comment type="subunit">
    <text evidence="10">Homodimer.</text>
</comment>
<dbReference type="AlphaFoldDB" id="A0A7C3YTJ7"/>
<dbReference type="FunFam" id="3.60.20.10:FF:000006">
    <property type="entry name" value="Glutamine--fructose-6-phosphate aminotransferase [isomerizing]"/>
    <property type="match status" value="1"/>
</dbReference>
<accession>A0A7C3YTJ7</accession>
<evidence type="ECO:0000256" key="9">
    <source>
        <dbReference type="ARBA" id="ARBA00022962"/>
    </source>
</evidence>
<dbReference type="GO" id="GO:0006487">
    <property type="term" value="P:protein N-linked glycosylation"/>
    <property type="evidence" value="ECO:0007669"/>
    <property type="project" value="TreeGrafter"/>
</dbReference>
<name>A0A7C3YTJ7_UNCW3</name>
<evidence type="ECO:0000256" key="5">
    <source>
        <dbReference type="ARBA" id="ARBA00022490"/>
    </source>
</evidence>
<feature type="active site" description="For Fru-6P isomerization activity" evidence="10">
    <location>
        <position position="614"/>
    </location>
</feature>
<evidence type="ECO:0000259" key="12">
    <source>
        <dbReference type="PROSITE" id="PS51464"/>
    </source>
</evidence>
<dbReference type="CDD" id="cd00714">
    <property type="entry name" value="GFAT"/>
    <property type="match status" value="1"/>
</dbReference>
<dbReference type="SUPFAM" id="SSF53697">
    <property type="entry name" value="SIS domain"/>
    <property type="match status" value="1"/>
</dbReference>
<dbReference type="FunFam" id="3.40.50.10490:FF:000001">
    <property type="entry name" value="Glutamine--fructose-6-phosphate aminotransferase [isomerizing]"/>
    <property type="match status" value="1"/>
</dbReference>
<dbReference type="InterPro" id="IPR046348">
    <property type="entry name" value="SIS_dom_sf"/>
</dbReference>
<evidence type="ECO:0000256" key="10">
    <source>
        <dbReference type="HAMAP-Rule" id="MF_00164"/>
    </source>
</evidence>
<dbReference type="InterPro" id="IPR005855">
    <property type="entry name" value="GFAT"/>
</dbReference>
<dbReference type="HAMAP" id="MF_00164">
    <property type="entry name" value="GlmS"/>
    <property type="match status" value="1"/>
</dbReference>
<evidence type="ECO:0000256" key="2">
    <source>
        <dbReference type="ARBA" id="ARBA00004496"/>
    </source>
</evidence>